<evidence type="ECO:0000256" key="2">
    <source>
        <dbReference type="ARBA" id="ARBA00022737"/>
    </source>
</evidence>
<name>A0A5L8KIX9_CAMFE</name>
<dbReference type="PANTHER" id="PTHR11638">
    <property type="entry name" value="ATP-DEPENDENT CLP PROTEASE"/>
    <property type="match status" value="1"/>
</dbReference>
<dbReference type="Pfam" id="PF07724">
    <property type="entry name" value="AAA_2"/>
    <property type="match status" value="1"/>
</dbReference>
<dbReference type="GeneID" id="61064549"/>
<dbReference type="Pfam" id="PF17871">
    <property type="entry name" value="AAA_lid_9"/>
    <property type="match status" value="1"/>
</dbReference>
<protein>
    <recommendedName>
        <fullName evidence="1">Chaperone protein ClpB</fullName>
    </recommendedName>
</protein>
<dbReference type="InterPro" id="IPR036628">
    <property type="entry name" value="Clp_N_dom_sf"/>
</dbReference>
<evidence type="ECO:0000256" key="3">
    <source>
        <dbReference type="ARBA" id="ARBA00022741"/>
    </source>
</evidence>
<keyword evidence="2" id="KW-0677">Repeat</keyword>
<dbReference type="EMBL" id="AABTCC010000025">
    <property type="protein sequence ID" value="EAI8859695.1"/>
    <property type="molecule type" value="Genomic_DNA"/>
</dbReference>
<reference evidence="10" key="1">
    <citation type="submission" date="2018-05" db="EMBL/GenBank/DDBJ databases">
        <authorList>
            <consortium name="PulseNet: The National Subtyping Network for Foodborne Disease Surveillance"/>
            <person name="Tarr C.L."/>
            <person name="Trees E."/>
            <person name="Katz L.S."/>
            <person name="Carleton-Romer H.A."/>
            <person name="Stroika S."/>
            <person name="Kucerova Z."/>
            <person name="Roache K.F."/>
            <person name="Sabol A.L."/>
            <person name="Besser J."/>
            <person name="Gerner-Smidt P."/>
        </authorList>
    </citation>
    <scope>NUCLEOTIDE SEQUENCE</scope>
    <source>
        <strain evidence="10">2014D-0197</strain>
        <strain evidence="9 11">PNUSAC001503</strain>
    </source>
</reference>
<keyword evidence="3" id="KW-0547">Nucleotide-binding</keyword>
<sequence length="732" mass="82272">MIQNNLAKSIKQANELAISKSHEYIGVEHILYALTFDTEFLKTLSSLGVSDPVALRNDLVGLIDQFPRLESPKPPVLTYKLSEILSSIKEEEIFDAEDFLEEILEDKSSSAYQVLKFHGLNDEQDDTSQFVSNLNDMVKNSKIDPVIGREEEIQKALEILCRHKKNNPIFVGEAGVGKTAIVQGIVQKIVNGKVPDRLKNSIIFNLDVSSLIAGAKYRGEFEERLKSIISKLKENKNHIIFIDEIHSIMSQNSSNENSLDVANILKPHLANGDIRCIGATTYSEFRNFNKDKALLRRFNKIDVSEPNPDECFLILKGLKSTYEKFHNVTYSDEILKLSIELAKRYLSDKFLPDSAIDIIDETGAKLSIANPNKLNLKDETVWSYAINVDDEFDNLEAIKNEAEKNNSKKRVLKSDILNTVSKMANISNLNENSDNTKILKNLKANLKAKIFGQDSAIDALNDALISSYAGLNEPNKPIGIFLFTGSSGVGKSELANELANSLNVHFERYDMSEYMEKHSVSRLIGAPPGYIGFESGGLLTNMVKKHPYSVILFDEIEKANDEMINIFLQIFDSASLTDNSGNKSDFKNTIIIMTSNLGTKEPNTLGFNKNLSDKTDKAVKGFFSSEFRNRIDKIIRFNDLSKDILEKIVEKEISNLEKMAKKIKINLSKKALNEIINQGFSDEYGARNLKRVIKDSINSSISKELLFGSLKRGGEVYIEFDGEFKFDFKANK</sequence>
<dbReference type="SUPFAM" id="SSF52540">
    <property type="entry name" value="P-loop containing nucleoside triphosphate hydrolases"/>
    <property type="match status" value="2"/>
</dbReference>
<keyword evidence="6" id="KW-0175">Coiled coil</keyword>
<dbReference type="CDD" id="cd19499">
    <property type="entry name" value="RecA-like_ClpB_Hsp104-like"/>
    <property type="match status" value="1"/>
</dbReference>
<dbReference type="GO" id="GO:0005737">
    <property type="term" value="C:cytoplasm"/>
    <property type="evidence" value="ECO:0007669"/>
    <property type="project" value="TreeGrafter"/>
</dbReference>
<dbReference type="InterPro" id="IPR001270">
    <property type="entry name" value="ClpA/B"/>
</dbReference>
<feature type="domain" description="Clp ATPase C-terminal" evidence="8">
    <location>
        <begin position="640"/>
        <end position="726"/>
    </location>
</feature>
<evidence type="ECO:0000256" key="4">
    <source>
        <dbReference type="ARBA" id="ARBA00022840"/>
    </source>
</evidence>
<dbReference type="Gene3D" id="1.10.8.60">
    <property type="match status" value="2"/>
</dbReference>
<dbReference type="GO" id="GO:0016887">
    <property type="term" value="F:ATP hydrolysis activity"/>
    <property type="evidence" value="ECO:0007669"/>
    <property type="project" value="InterPro"/>
</dbReference>
<evidence type="ECO:0000313" key="9">
    <source>
        <dbReference type="EMBL" id="EAI8859695.1"/>
    </source>
</evidence>
<dbReference type="GO" id="GO:0005524">
    <property type="term" value="F:ATP binding"/>
    <property type="evidence" value="ECO:0007669"/>
    <property type="project" value="UniProtKB-KW"/>
</dbReference>
<feature type="coiled-coil region" evidence="6">
    <location>
        <begin position="385"/>
        <end position="415"/>
    </location>
</feature>
<dbReference type="PANTHER" id="PTHR11638:SF111">
    <property type="entry name" value="ATP-DEPENDENT CLP PROTEASE ATP-BINDING SUBUNIT CLPA"/>
    <property type="match status" value="1"/>
</dbReference>
<keyword evidence="4" id="KW-0067">ATP-binding</keyword>
<proteinExistence type="predicted"/>
<organism evidence="10">
    <name type="scientific">Campylobacter fetus</name>
    <dbReference type="NCBI Taxonomy" id="196"/>
    <lineage>
        <taxon>Bacteria</taxon>
        <taxon>Pseudomonadati</taxon>
        <taxon>Campylobacterota</taxon>
        <taxon>Epsilonproteobacteria</taxon>
        <taxon>Campylobacterales</taxon>
        <taxon>Campylobacteraceae</taxon>
        <taxon>Campylobacter</taxon>
    </lineage>
</organism>
<comment type="caution">
    <text evidence="10">The sequence shown here is derived from an EMBL/GenBank/DDBJ whole genome shotgun (WGS) entry which is preliminary data.</text>
</comment>
<dbReference type="InterPro" id="IPR028299">
    <property type="entry name" value="ClpA/B_CS2"/>
</dbReference>
<evidence type="ECO:0000256" key="5">
    <source>
        <dbReference type="ARBA" id="ARBA00023186"/>
    </source>
</evidence>
<evidence type="ECO:0000259" key="8">
    <source>
        <dbReference type="SMART" id="SM01086"/>
    </source>
</evidence>
<gene>
    <name evidence="10" type="ORF">AAH17_00755</name>
    <name evidence="9" type="ORF">CX802_07640</name>
</gene>
<dbReference type="InterPro" id="IPR027417">
    <property type="entry name" value="P-loop_NTPase"/>
</dbReference>
<dbReference type="InterPro" id="IPR041546">
    <property type="entry name" value="ClpA/ClpB_AAA_lid"/>
</dbReference>
<dbReference type="Proteomes" id="UP000535509">
    <property type="component" value="Unassembled WGS sequence"/>
</dbReference>
<dbReference type="PROSITE" id="PS00871">
    <property type="entry name" value="CLPAB_2"/>
    <property type="match status" value="1"/>
</dbReference>
<dbReference type="EMBL" id="AACCXK010000001">
    <property type="protein sequence ID" value="EAK0452195.1"/>
    <property type="molecule type" value="Genomic_DNA"/>
</dbReference>
<dbReference type="SMART" id="SM00382">
    <property type="entry name" value="AAA"/>
    <property type="match status" value="2"/>
</dbReference>
<feature type="domain" description="AAA+ ATPase" evidence="7">
    <location>
        <begin position="477"/>
        <end position="641"/>
    </location>
</feature>
<dbReference type="Pfam" id="PF02861">
    <property type="entry name" value="Clp_N"/>
    <property type="match status" value="1"/>
</dbReference>
<dbReference type="Pfam" id="PF10431">
    <property type="entry name" value="ClpB_D2-small"/>
    <property type="match status" value="1"/>
</dbReference>
<dbReference type="InterPro" id="IPR050130">
    <property type="entry name" value="ClpA_ClpB"/>
</dbReference>
<feature type="domain" description="AAA+ ATPase" evidence="7">
    <location>
        <begin position="164"/>
        <end position="307"/>
    </location>
</feature>
<dbReference type="CDD" id="cd00009">
    <property type="entry name" value="AAA"/>
    <property type="match status" value="1"/>
</dbReference>
<dbReference type="InterPro" id="IPR003959">
    <property type="entry name" value="ATPase_AAA_core"/>
</dbReference>
<dbReference type="Gene3D" id="3.40.50.300">
    <property type="entry name" value="P-loop containing nucleotide triphosphate hydrolases"/>
    <property type="match status" value="2"/>
</dbReference>
<dbReference type="SUPFAM" id="SSF81923">
    <property type="entry name" value="Double Clp-N motif"/>
    <property type="match status" value="1"/>
</dbReference>
<accession>A0A5L8KIX9</accession>
<dbReference type="OMA" id="KEACYLI"/>
<evidence type="ECO:0000259" key="7">
    <source>
        <dbReference type="SMART" id="SM00382"/>
    </source>
</evidence>
<dbReference type="GO" id="GO:0034605">
    <property type="term" value="P:cellular response to heat"/>
    <property type="evidence" value="ECO:0007669"/>
    <property type="project" value="TreeGrafter"/>
</dbReference>
<evidence type="ECO:0000256" key="6">
    <source>
        <dbReference type="SAM" id="Coils"/>
    </source>
</evidence>
<evidence type="ECO:0000256" key="1">
    <source>
        <dbReference type="ARBA" id="ARBA00017574"/>
    </source>
</evidence>
<keyword evidence="11" id="KW-1185">Reference proteome</keyword>
<dbReference type="RefSeq" id="WP_002849123.1">
    <property type="nucleotide sequence ID" value="NZ_AACCWR020000016.1"/>
</dbReference>
<evidence type="ECO:0000313" key="10">
    <source>
        <dbReference type="EMBL" id="EAK0452195.1"/>
    </source>
</evidence>
<keyword evidence="5" id="KW-0143">Chaperone</keyword>
<dbReference type="Gene3D" id="1.10.1780.10">
    <property type="entry name" value="Clp, N-terminal domain"/>
    <property type="match status" value="1"/>
</dbReference>
<dbReference type="InterPro" id="IPR019489">
    <property type="entry name" value="Clp_ATPase_C"/>
</dbReference>
<dbReference type="PRINTS" id="PR00300">
    <property type="entry name" value="CLPPROTEASEA"/>
</dbReference>
<dbReference type="SMART" id="SM01086">
    <property type="entry name" value="ClpB_D2-small"/>
    <property type="match status" value="1"/>
</dbReference>
<dbReference type="InterPro" id="IPR004176">
    <property type="entry name" value="Clp_R_N"/>
</dbReference>
<evidence type="ECO:0000313" key="11">
    <source>
        <dbReference type="Proteomes" id="UP000535509"/>
    </source>
</evidence>
<dbReference type="InterPro" id="IPR003593">
    <property type="entry name" value="AAA+_ATPase"/>
</dbReference>
<dbReference type="Pfam" id="PF00004">
    <property type="entry name" value="AAA"/>
    <property type="match status" value="1"/>
</dbReference>
<dbReference type="AlphaFoldDB" id="A0A5L8KIX9"/>